<protein>
    <submittedName>
        <fullName evidence="2">Laminin subunit beta-1</fullName>
    </submittedName>
</protein>
<name>A0A556U4C6_BAGYA</name>
<dbReference type="EMBL" id="VCAZ01000046">
    <property type="protein sequence ID" value="TSM52352.1"/>
    <property type="molecule type" value="Genomic_DNA"/>
</dbReference>
<comment type="caution">
    <text evidence="2">The sequence shown here is derived from an EMBL/GenBank/DDBJ whole genome shotgun (WGS) entry which is preliminary data.</text>
</comment>
<gene>
    <name evidence="2" type="ORF">Baya_8114</name>
</gene>
<feature type="coiled-coil region" evidence="1">
    <location>
        <begin position="431"/>
        <end position="472"/>
    </location>
</feature>
<dbReference type="AlphaFoldDB" id="A0A556U4C6"/>
<evidence type="ECO:0000313" key="2">
    <source>
        <dbReference type="EMBL" id="TSM52352.1"/>
    </source>
</evidence>
<accession>A0A556U4C6</accession>
<proteinExistence type="predicted"/>
<organism evidence="2 3">
    <name type="scientific">Bagarius yarrelli</name>
    <name type="common">Goonch</name>
    <name type="synonym">Bagrus yarrelli</name>
    <dbReference type="NCBI Taxonomy" id="175774"/>
    <lineage>
        <taxon>Eukaryota</taxon>
        <taxon>Metazoa</taxon>
        <taxon>Chordata</taxon>
        <taxon>Craniata</taxon>
        <taxon>Vertebrata</taxon>
        <taxon>Euteleostomi</taxon>
        <taxon>Actinopterygii</taxon>
        <taxon>Neopterygii</taxon>
        <taxon>Teleostei</taxon>
        <taxon>Ostariophysi</taxon>
        <taxon>Siluriformes</taxon>
        <taxon>Sisoridae</taxon>
        <taxon>Sisorinae</taxon>
        <taxon>Bagarius</taxon>
    </lineage>
</organism>
<sequence>MASWFTDDRFTADENDWKWVCGLGSQELRNSYRSSNPILLREFDLWEKSLLKSRHLTKALSVVEEQKKQLSRSLQEILVVHICKTSEYGYRIQLINLICTKSAKLELELKDLAGQRGLYSAMCELHSELTEVKNQATTTAEYLVMKKELHSAKEANQRLSAELATATERLQETLQKLHELEAEKLIQTSQIAALETERLQLIGEKEELMDVFDQGDHKELKELKERNCKLRELQEIFEYEKTELEAHCQCLEKKAENTEAECRLKEQELKLMKEKMEQEKEELKGVAAHWNERWLDVAMTLQSTQTQLEEAKKQQQETDGLRKKAAEMTTKLEKLEAEMKDRQNLIQSLQEEKTHYEQELTRIKKEAGALKRVELDACRQQLELERNRSQTLQHRLMENPVSQEQMDGELVQLKAELQNAWDMVKTRDTKLAEQQQELQSVCGQVTQQNNEIQRLEQQLANIYQELKQRDILLKDLMRQGDTKKTEAQIFKKEAMGERRSPLVKQKDSIDPDHQRRLITEQVYHIIAGVKLQLVARIGLLTGPPKNSESGFPLGQASNLRSICSIIFQ</sequence>
<keyword evidence="1" id="KW-0175">Coiled coil</keyword>
<evidence type="ECO:0000256" key="1">
    <source>
        <dbReference type="SAM" id="Coils"/>
    </source>
</evidence>
<feature type="coiled-coil region" evidence="1">
    <location>
        <begin position="241"/>
        <end position="395"/>
    </location>
</feature>
<feature type="coiled-coil region" evidence="1">
    <location>
        <begin position="142"/>
        <end position="211"/>
    </location>
</feature>
<keyword evidence="3" id="KW-1185">Reference proteome</keyword>
<evidence type="ECO:0000313" key="3">
    <source>
        <dbReference type="Proteomes" id="UP000319801"/>
    </source>
</evidence>
<reference evidence="2 3" key="1">
    <citation type="journal article" date="2019" name="Genome Biol. Evol.">
        <title>Whole-Genome Sequencing of the Giant Devil Catfish, Bagarius yarrelli.</title>
        <authorList>
            <person name="Jiang W."/>
            <person name="Lv Y."/>
            <person name="Cheng L."/>
            <person name="Yang K."/>
            <person name="Chao B."/>
            <person name="Wang X."/>
            <person name="Li Y."/>
            <person name="Pan X."/>
            <person name="You X."/>
            <person name="Zhang Y."/>
            <person name="Yang J."/>
            <person name="Li J."/>
            <person name="Zhang X."/>
            <person name="Liu S."/>
            <person name="Sun C."/>
            <person name="Yang J."/>
            <person name="Shi Q."/>
        </authorList>
    </citation>
    <scope>NUCLEOTIDE SEQUENCE [LARGE SCALE GENOMIC DNA]</scope>
    <source>
        <strain evidence="2">JWS20170419001</strain>
        <tissue evidence="2">Muscle</tissue>
    </source>
</reference>
<dbReference type="Proteomes" id="UP000319801">
    <property type="component" value="Unassembled WGS sequence"/>
</dbReference>
<dbReference type="OrthoDB" id="5982442at2759"/>